<organism evidence="1 2">
    <name type="scientific">Staphylococcus gallinarum</name>
    <dbReference type="NCBI Taxonomy" id="1293"/>
    <lineage>
        <taxon>Bacteria</taxon>
        <taxon>Bacillati</taxon>
        <taxon>Bacillota</taxon>
        <taxon>Bacilli</taxon>
        <taxon>Bacillales</taxon>
        <taxon>Staphylococcaceae</taxon>
        <taxon>Staphylococcus</taxon>
    </lineage>
</organism>
<evidence type="ECO:0000313" key="1">
    <source>
        <dbReference type="EMBL" id="SUM33701.1"/>
    </source>
</evidence>
<dbReference type="Proteomes" id="UP000255277">
    <property type="component" value="Unassembled WGS sequence"/>
</dbReference>
<reference evidence="1 2" key="1">
    <citation type="submission" date="2018-06" db="EMBL/GenBank/DDBJ databases">
        <authorList>
            <consortium name="Pathogen Informatics"/>
            <person name="Doyle S."/>
        </authorList>
    </citation>
    <scope>NUCLEOTIDE SEQUENCE [LARGE SCALE GENOMIC DNA]</scope>
    <source>
        <strain evidence="1 2">NCTC12195</strain>
    </source>
</reference>
<sequence>MVKRIMVSAMHLKQTGMMMKQYQTSYLKLNIGIKLIKDRPFDSMQTVQASLEGLEGYPATRKYVSDGVLSNVL</sequence>
<dbReference type="EMBL" id="UHDK01000001">
    <property type="protein sequence ID" value="SUM33701.1"/>
    <property type="molecule type" value="Genomic_DNA"/>
</dbReference>
<evidence type="ECO:0000313" key="2">
    <source>
        <dbReference type="Proteomes" id="UP000255277"/>
    </source>
</evidence>
<name>A0A380FJT5_STAGA</name>
<proteinExistence type="predicted"/>
<gene>
    <name evidence="1" type="ORF">NCTC12195_03170</name>
</gene>
<accession>A0A380FJT5</accession>
<protein>
    <submittedName>
        <fullName evidence="1">Uncharacterized protein</fullName>
    </submittedName>
</protein>
<dbReference type="AlphaFoldDB" id="A0A380FJT5"/>